<evidence type="ECO:0000256" key="3">
    <source>
        <dbReference type="ARBA" id="ARBA00023163"/>
    </source>
</evidence>
<dbReference type="PANTHER" id="PTHR43280">
    <property type="entry name" value="ARAC-FAMILY TRANSCRIPTIONAL REGULATOR"/>
    <property type="match status" value="1"/>
</dbReference>
<dbReference type="EMBL" id="MAYH01000023">
    <property type="protein sequence ID" value="OCA72542.1"/>
    <property type="molecule type" value="Genomic_DNA"/>
</dbReference>
<keyword evidence="2" id="KW-0238">DNA-binding</keyword>
<evidence type="ECO:0000313" key="6">
    <source>
        <dbReference type="EMBL" id="OCA72542.1"/>
    </source>
</evidence>
<name>A0A1B8ZLQ8_9FLAO</name>
<keyword evidence="4" id="KW-1133">Transmembrane helix</keyword>
<evidence type="ECO:0000256" key="4">
    <source>
        <dbReference type="SAM" id="Phobius"/>
    </source>
</evidence>
<organism evidence="6 7">
    <name type="scientific">Chryseobacterium artocarpi</name>
    <dbReference type="NCBI Taxonomy" id="1414727"/>
    <lineage>
        <taxon>Bacteria</taxon>
        <taxon>Pseudomonadati</taxon>
        <taxon>Bacteroidota</taxon>
        <taxon>Flavobacteriia</taxon>
        <taxon>Flavobacteriales</taxon>
        <taxon>Weeksellaceae</taxon>
        <taxon>Chryseobacterium group</taxon>
        <taxon>Chryseobacterium</taxon>
    </lineage>
</organism>
<evidence type="ECO:0000313" key="7">
    <source>
        <dbReference type="Proteomes" id="UP000092651"/>
    </source>
</evidence>
<evidence type="ECO:0000256" key="2">
    <source>
        <dbReference type="ARBA" id="ARBA00023125"/>
    </source>
</evidence>
<dbReference type="GO" id="GO:0003700">
    <property type="term" value="F:DNA-binding transcription factor activity"/>
    <property type="evidence" value="ECO:0007669"/>
    <property type="project" value="InterPro"/>
</dbReference>
<dbReference type="Pfam" id="PF12833">
    <property type="entry name" value="HTH_18"/>
    <property type="match status" value="1"/>
</dbReference>
<feature type="transmembrane region" description="Helical" evidence="4">
    <location>
        <begin position="362"/>
        <end position="380"/>
    </location>
</feature>
<evidence type="ECO:0000259" key="5">
    <source>
        <dbReference type="PROSITE" id="PS01124"/>
    </source>
</evidence>
<dbReference type="Gene3D" id="1.10.10.60">
    <property type="entry name" value="Homeodomain-like"/>
    <property type="match status" value="2"/>
</dbReference>
<proteinExistence type="predicted"/>
<comment type="caution">
    <text evidence="6">The sequence shown here is derived from an EMBL/GenBank/DDBJ whole genome shotgun (WGS) entry which is preliminary data.</text>
</comment>
<keyword evidence="4" id="KW-0472">Membrane</keyword>
<keyword evidence="3" id="KW-0804">Transcription</keyword>
<dbReference type="SUPFAM" id="SSF46689">
    <property type="entry name" value="Homeodomain-like"/>
    <property type="match status" value="1"/>
</dbReference>
<sequence>MVMIGKILGESSRKTSFFWKITGKNNGLILFLIMLCPVFMNSQSGPDFNILTDRAFQKLYQNPEDCIRYSQSLLISEKNIEHKTILRKIISWAYAMQGNYVEAVNTSNQKEDENQEGKQSRFVTMFGNFNLADQYQNLGLFEQSRNIIAGILADQDLLNSKNLKERMTLSKLYQLQAINDGVSKKYEEALKNFDISDQYLDYDNEENKITRQENTIFRALYLMRANRREESKKLLDEVIHEIENQGDYAFLAAFAYEALSRYYFSKEDYHTAIHYLEKGFAKIENLPYNDLKLIFYELFTENYLALNNGEKYSHYNNLYSDLKNKLDSSRKEGIQYIVKLLEIYHKKNIEYQKQNKSIQVKIIVSITLFLILGTMVCFYYEQTKGKDLRKQFTFFKGQRERDISASIAHEESLIKVNKTSEKDQAKVSKEKETEILEKLKEWELTDNYLNKNMSISILSAETGINTKYLSEVINNNKGKNFNGYINELRINHIAYLLRTDPAYLNYKVSYLAEYTGFSSHGAFTNVFKSITGMSPNHYIQEIIKNKKS</sequence>
<keyword evidence="4" id="KW-0812">Transmembrane</keyword>
<gene>
    <name evidence="6" type="ORF">BBI01_10530</name>
</gene>
<evidence type="ECO:0000256" key="1">
    <source>
        <dbReference type="ARBA" id="ARBA00023015"/>
    </source>
</evidence>
<dbReference type="InterPro" id="IPR011990">
    <property type="entry name" value="TPR-like_helical_dom_sf"/>
</dbReference>
<feature type="domain" description="HTH araC/xylS-type" evidence="5">
    <location>
        <begin position="439"/>
        <end position="541"/>
    </location>
</feature>
<dbReference type="PANTHER" id="PTHR43280:SF2">
    <property type="entry name" value="HTH-TYPE TRANSCRIPTIONAL REGULATOR EXSA"/>
    <property type="match status" value="1"/>
</dbReference>
<dbReference type="AlphaFoldDB" id="A0A1B8ZLQ8"/>
<dbReference type="SMART" id="SM00342">
    <property type="entry name" value="HTH_ARAC"/>
    <property type="match status" value="1"/>
</dbReference>
<dbReference type="OrthoDB" id="5295174at2"/>
<dbReference type="SUPFAM" id="SSF48452">
    <property type="entry name" value="TPR-like"/>
    <property type="match status" value="1"/>
</dbReference>
<dbReference type="PROSITE" id="PS01124">
    <property type="entry name" value="HTH_ARAC_FAMILY_2"/>
    <property type="match status" value="1"/>
</dbReference>
<protein>
    <submittedName>
        <fullName evidence="6">AraC family transcriptional regulator</fullName>
    </submittedName>
</protein>
<dbReference type="InterPro" id="IPR018060">
    <property type="entry name" value="HTH_AraC"/>
</dbReference>
<dbReference type="GO" id="GO:0043565">
    <property type="term" value="F:sequence-specific DNA binding"/>
    <property type="evidence" value="ECO:0007669"/>
    <property type="project" value="InterPro"/>
</dbReference>
<reference evidence="6 7" key="1">
    <citation type="submission" date="2016-07" db="EMBL/GenBank/DDBJ databases">
        <authorList>
            <person name="Jeong J.-J."/>
            <person name="Kim D.W."/>
            <person name="Sang M.K."/>
            <person name="Choi I.-G."/>
            <person name="Kim K.D."/>
        </authorList>
    </citation>
    <scope>NUCLEOTIDE SEQUENCE [LARGE SCALE GENOMIC DNA]</scope>
    <source>
        <strain evidence="6 7">UTM-3</strain>
    </source>
</reference>
<dbReference type="InterPro" id="IPR009057">
    <property type="entry name" value="Homeodomain-like_sf"/>
</dbReference>
<dbReference type="Proteomes" id="UP000092651">
    <property type="component" value="Unassembled WGS sequence"/>
</dbReference>
<keyword evidence="7" id="KW-1185">Reference proteome</keyword>
<accession>A0A1B8ZLQ8</accession>
<keyword evidence="1" id="KW-0805">Transcription regulation</keyword>